<feature type="transmembrane region" description="Helical" evidence="1">
    <location>
        <begin position="23"/>
        <end position="46"/>
    </location>
</feature>
<reference evidence="2 3" key="1">
    <citation type="submission" date="2022-10" db="EMBL/GenBank/DDBJ databases">
        <authorList>
            <person name="Cortes-Martin A."/>
            <person name="Buttimer C.T.H."/>
            <person name="Hill C."/>
        </authorList>
    </citation>
    <scope>NUCLEOTIDE SEQUENCE [LARGE SCALE GENOMIC DNA]</scope>
</reference>
<name>A0AAE9TFQ4_9CAUD</name>
<protein>
    <submittedName>
        <fullName evidence="2">Uncharacterized protein</fullName>
    </submittedName>
</protein>
<evidence type="ECO:0000313" key="3">
    <source>
        <dbReference type="Proteomes" id="UP001236076"/>
    </source>
</evidence>
<proteinExistence type="predicted"/>
<accession>A0AAE9TFQ4</accession>
<keyword evidence="1" id="KW-1133">Transmembrane helix</keyword>
<evidence type="ECO:0000256" key="1">
    <source>
        <dbReference type="SAM" id="Phobius"/>
    </source>
</evidence>
<evidence type="ECO:0000313" key="2">
    <source>
        <dbReference type="EMBL" id="UZZ64334.1"/>
    </source>
</evidence>
<keyword evidence="1" id="KW-0812">Transmembrane</keyword>
<gene>
    <name evidence="2" type="ORF">A54_94</name>
</gene>
<keyword evidence="1" id="KW-0472">Membrane</keyword>
<sequence length="52" mass="5309">MYFVGRGNGATPINEASIMLEKIFTVAVVGLALSVGVVATMANMILSSHGIG</sequence>
<dbReference type="Proteomes" id="UP001236076">
    <property type="component" value="Segment"/>
</dbReference>
<dbReference type="EMBL" id="OP744025">
    <property type="protein sequence ID" value="UZZ64334.1"/>
    <property type="molecule type" value="Genomic_DNA"/>
</dbReference>
<keyword evidence="3" id="KW-1185">Reference proteome</keyword>
<organism evidence="2 3">
    <name type="scientific">Escherichia phage A5-4</name>
    <dbReference type="NCBI Taxonomy" id="2996162"/>
    <lineage>
        <taxon>Viruses</taxon>
        <taxon>Duplodnaviria</taxon>
        <taxon>Heunggongvirae</taxon>
        <taxon>Uroviricota</taxon>
        <taxon>Caudoviricetes</taxon>
        <taxon>Vequintavirinae</taxon>
    </lineage>
</organism>